<evidence type="ECO:0000313" key="1">
    <source>
        <dbReference type="EMBL" id="SCU83298.1"/>
    </source>
</evidence>
<reference evidence="2" key="1">
    <citation type="submission" date="2016-03" db="EMBL/GenBank/DDBJ databases">
        <authorList>
            <person name="Devillers Hugo."/>
        </authorList>
    </citation>
    <scope>NUCLEOTIDE SEQUENCE [LARGE SCALE GENOMIC DNA]</scope>
</reference>
<dbReference type="Proteomes" id="UP000189911">
    <property type="component" value="Chromosome B"/>
</dbReference>
<sequence>MPFIPQDIQDEVFSFSLTSGAPSLLSSPSSFESSINRTLDENFPTESTGYGTVATEDDELFPFDAEPPMITTYYNASTIGDKGPVLKSPAIQEPDIFANAAQDSYRVWLAGV</sequence>
<name>A0A1G4J112_9SACH</name>
<evidence type="ECO:0000313" key="2">
    <source>
        <dbReference type="Proteomes" id="UP000189911"/>
    </source>
</evidence>
<gene>
    <name evidence="1" type="ORF">LANO_0B08834G</name>
</gene>
<organism evidence="1 2">
    <name type="scientific">Lachancea nothofagi CBS 11611</name>
    <dbReference type="NCBI Taxonomy" id="1266666"/>
    <lineage>
        <taxon>Eukaryota</taxon>
        <taxon>Fungi</taxon>
        <taxon>Dikarya</taxon>
        <taxon>Ascomycota</taxon>
        <taxon>Saccharomycotina</taxon>
        <taxon>Saccharomycetes</taxon>
        <taxon>Saccharomycetales</taxon>
        <taxon>Saccharomycetaceae</taxon>
        <taxon>Lachancea</taxon>
    </lineage>
</organism>
<protein>
    <submittedName>
        <fullName evidence="1">LANO_0B08834g1_1</fullName>
    </submittedName>
</protein>
<proteinExistence type="predicted"/>
<keyword evidence="2" id="KW-1185">Reference proteome</keyword>
<dbReference type="OrthoDB" id="4033322at2759"/>
<dbReference type="EMBL" id="LT598450">
    <property type="protein sequence ID" value="SCU83298.1"/>
    <property type="molecule type" value="Genomic_DNA"/>
</dbReference>
<accession>A0A1G4J112</accession>
<dbReference type="AlphaFoldDB" id="A0A1G4J112"/>